<comment type="caution">
    <text evidence="2">The sequence shown here is derived from an EMBL/GenBank/DDBJ whole genome shotgun (WGS) entry which is preliminary data.</text>
</comment>
<feature type="transmembrane region" description="Helical" evidence="1">
    <location>
        <begin position="230"/>
        <end position="252"/>
    </location>
</feature>
<evidence type="ECO:0008006" key="4">
    <source>
        <dbReference type="Google" id="ProtNLM"/>
    </source>
</evidence>
<evidence type="ECO:0000256" key="1">
    <source>
        <dbReference type="SAM" id="Phobius"/>
    </source>
</evidence>
<keyword evidence="1" id="KW-0812">Transmembrane</keyword>
<evidence type="ECO:0000313" key="3">
    <source>
        <dbReference type="Proteomes" id="UP000629619"/>
    </source>
</evidence>
<accession>A0A919NB59</accession>
<gene>
    <name evidence="2" type="ORF">Asi03nite_51750</name>
</gene>
<dbReference type="Pfam" id="PF13687">
    <property type="entry name" value="DUF4153"/>
    <property type="match status" value="1"/>
</dbReference>
<feature type="transmembrane region" description="Helical" evidence="1">
    <location>
        <begin position="150"/>
        <end position="169"/>
    </location>
</feature>
<feature type="transmembrane region" description="Helical" evidence="1">
    <location>
        <begin position="317"/>
        <end position="336"/>
    </location>
</feature>
<feature type="transmembrane region" description="Helical" evidence="1">
    <location>
        <begin position="413"/>
        <end position="432"/>
    </location>
</feature>
<name>A0A919NB59_9ACTN</name>
<feature type="transmembrane region" description="Helical" evidence="1">
    <location>
        <begin position="384"/>
        <end position="406"/>
    </location>
</feature>
<feature type="transmembrane region" description="Helical" evidence="1">
    <location>
        <begin position="348"/>
        <end position="372"/>
    </location>
</feature>
<feature type="transmembrane region" description="Helical" evidence="1">
    <location>
        <begin position="125"/>
        <end position="144"/>
    </location>
</feature>
<keyword evidence="3" id="KW-1185">Reference proteome</keyword>
<evidence type="ECO:0000313" key="2">
    <source>
        <dbReference type="EMBL" id="GIF07637.1"/>
    </source>
</evidence>
<dbReference type="InterPro" id="IPR025291">
    <property type="entry name" value="DUF4153"/>
</dbReference>
<organism evidence="2 3">
    <name type="scientific">Actinoplanes siamensis</name>
    <dbReference type="NCBI Taxonomy" id="1223317"/>
    <lineage>
        <taxon>Bacteria</taxon>
        <taxon>Bacillati</taxon>
        <taxon>Actinomycetota</taxon>
        <taxon>Actinomycetes</taxon>
        <taxon>Micromonosporales</taxon>
        <taxon>Micromonosporaceae</taxon>
        <taxon>Actinoplanes</taxon>
    </lineage>
</organism>
<sequence length="524" mass="55533">MPTAPPAPRQGQFVINGPLYGPWPDLRAWNGRLPGPGRPASTPTVAALVGAVLVIAESLPLDRPGVGWLVSVVAAAIALLVARPVTGGPPPLVTRPAPGTRWDQYAWGAATIALLGVGTFRAAGWLFALCVATAALTSALALGGGRSMRAVLTTYAISFFAVLYALPWLGRGLTRIRRKSGDGPAPIRIAGTAAASVVLLAVFGLLFASADPAFARLSESLIPEIGVGSAFRWIFLAVLATPVLAGALYLRVAPPHLADLDQTEGGKVSRLEWAVPLGLLTLLFAAFVTVQLAVLFGGERHVLTTAGLTYAEYARGGFWQLCFVIGLTLVVLAGAARWAPREAPGDRAVFRCVLGALTLLTLVIVASALVRMQVYIDTYGLTRLRLLVACCELWFGVVLLMVLAAGIRIRAPWLPRAAIAVGVLALIGLAVANPDLRIARNQLDRPADRVDVRYLSGLSPDAVPALTGIDDPDDRFCVLNTISLGMGGNEWREWNLGRATARDLIGDRPRPVNLYQCEASRFGY</sequence>
<dbReference type="EMBL" id="BOMW01000052">
    <property type="protein sequence ID" value="GIF07637.1"/>
    <property type="molecule type" value="Genomic_DNA"/>
</dbReference>
<keyword evidence="1" id="KW-1133">Transmembrane helix</keyword>
<protein>
    <recommendedName>
        <fullName evidence="4">DUF4173 domain-containing protein</fullName>
    </recommendedName>
</protein>
<dbReference type="Proteomes" id="UP000629619">
    <property type="component" value="Unassembled WGS sequence"/>
</dbReference>
<feature type="transmembrane region" description="Helical" evidence="1">
    <location>
        <begin position="66"/>
        <end position="85"/>
    </location>
</feature>
<feature type="transmembrane region" description="Helical" evidence="1">
    <location>
        <begin position="189"/>
        <end position="210"/>
    </location>
</feature>
<dbReference type="AlphaFoldDB" id="A0A919NB59"/>
<feature type="transmembrane region" description="Helical" evidence="1">
    <location>
        <begin position="273"/>
        <end position="297"/>
    </location>
</feature>
<reference evidence="2" key="1">
    <citation type="submission" date="2021-01" db="EMBL/GenBank/DDBJ databases">
        <title>Whole genome shotgun sequence of Actinoplanes siamensis NBRC 109076.</title>
        <authorList>
            <person name="Komaki H."/>
            <person name="Tamura T."/>
        </authorList>
    </citation>
    <scope>NUCLEOTIDE SEQUENCE</scope>
    <source>
        <strain evidence="2">NBRC 109076</strain>
    </source>
</reference>
<keyword evidence="1" id="KW-0472">Membrane</keyword>
<proteinExistence type="predicted"/>